<dbReference type="GO" id="GO:0005576">
    <property type="term" value="C:extracellular region"/>
    <property type="evidence" value="ECO:0007669"/>
    <property type="project" value="UniProtKB-SubCell"/>
</dbReference>
<sequence length="837" mass="88421">MASVIQLRAGQAEAYVTDRHFGSNYLANRERHDEGLEEGGGFGAASEWLGVNNLRYPGGSIAEKYFDITDPRHFEAGATGAIDAVNFNDAGDSTNFTRLSTFLDYAALNGAEVKVVIPTVRFFEIIKSGSGVDMAALEAEVKGFVRAAMDYSNGNVISGFELGNEFASWIDGHNGDVLTHARDFAAITRNFAVWVREELDDLGLTDGPDIIAQAAFFKSGERGNNQLVKGLLDEDLGDDYGPLESVEDFYAAIDGVAAHFYPETPWEDASSEGAQDVMDDLSLIENWQDFFDDFASEAGLEPRQLDAYATEWNVSNAAFKSGAVDGAQAAIATASLFHTMVREGVDEMDVWPVLENTHSTLVDQDGTGAQDIQFGGATFTLLRELVTGYAADDGQTGYDSDGDGVDDLFIYNFVQGKNVVTFATSAHDQQLDLDYGAFGIDADATEAHVATLGAAAHDEDQPVLEVGRTQILAGVNHTISVDLKAWEMTVISITEDRDVVVPSGAGGDTFTFATGAAFDARLNADFTADAARTANVLVDDDQGAEFQVFPSFIFDAGGGRDRVYGTTAGDTVLGGGGSDNINLAAGDDLVYGEDGNDALFGGEGQDRMSGGAGRDYIDGGAGNDHLIGGEAGDTIRGGDGFDMIKGGQGDDLLFGGHQADNLHGEAGQDRLDGGAGFDRLFGGQGHDVLTGGSETDAMFGGSGNDLLQGQTGNDRLHGGAGQDLVEGGSGNDVLNGAAGFDRLDGGAGNDLLIGAFNADIFVFAGEFGVDRIRDFEARNPYEKIDLSAVPEIPDFEDLVANHLSQQNADAVIDDGNGNRIILENVSVADLDETDFLF</sequence>
<dbReference type="PROSITE" id="PS00330">
    <property type="entry name" value="HEMOLYSIN_CALCIUM"/>
    <property type="match status" value="2"/>
</dbReference>
<reference evidence="3 4" key="1">
    <citation type="submission" date="2020-08" db="EMBL/GenBank/DDBJ databases">
        <title>Genome sequence of Rhodobacteraceae bacterium Lw-13e.</title>
        <authorList>
            <person name="Poehlein A."/>
            <person name="Wolter L."/>
            <person name="Daniel R."/>
            <person name="Brinkhoff T."/>
        </authorList>
    </citation>
    <scope>NUCLEOTIDE SEQUENCE [LARGE SCALE GENOMIC DNA]</scope>
    <source>
        <strain evidence="3 4">Lw-13e</strain>
    </source>
</reference>
<dbReference type="PANTHER" id="PTHR38340">
    <property type="entry name" value="S-LAYER PROTEIN"/>
    <property type="match status" value="1"/>
</dbReference>
<protein>
    <submittedName>
        <fullName evidence="3">Uncharacterized protein</fullName>
    </submittedName>
</protein>
<dbReference type="InterPro" id="IPR001343">
    <property type="entry name" value="Hemolysn_Ca-bd"/>
</dbReference>
<dbReference type="InterPro" id="IPR017853">
    <property type="entry name" value="GH"/>
</dbReference>
<dbReference type="Gene3D" id="3.20.20.80">
    <property type="entry name" value="Glycosidases"/>
    <property type="match status" value="1"/>
</dbReference>
<keyword evidence="4" id="KW-1185">Reference proteome</keyword>
<evidence type="ECO:0000313" key="3">
    <source>
        <dbReference type="EMBL" id="QPM90235.1"/>
    </source>
</evidence>
<dbReference type="InterPro" id="IPR050557">
    <property type="entry name" value="RTX_toxin/Mannuronan_C5-epim"/>
</dbReference>
<gene>
    <name evidence="3" type="ORF">PSAL_014700</name>
</gene>
<keyword evidence="2" id="KW-0964">Secreted</keyword>
<dbReference type="SUPFAM" id="SSF51120">
    <property type="entry name" value="beta-Roll"/>
    <property type="match status" value="2"/>
</dbReference>
<dbReference type="KEGG" id="palw:PSAL_014700"/>
<evidence type="ECO:0000256" key="1">
    <source>
        <dbReference type="ARBA" id="ARBA00004613"/>
    </source>
</evidence>
<dbReference type="SUPFAM" id="SSF51445">
    <property type="entry name" value="(Trans)glycosidases"/>
    <property type="match status" value="1"/>
</dbReference>
<evidence type="ECO:0000256" key="2">
    <source>
        <dbReference type="ARBA" id="ARBA00022525"/>
    </source>
</evidence>
<dbReference type="AlphaFoldDB" id="A0A418SHT7"/>
<dbReference type="EMBL" id="CP060436">
    <property type="protein sequence ID" value="QPM90235.1"/>
    <property type="molecule type" value="Genomic_DNA"/>
</dbReference>
<accession>A0A418SHT7</accession>
<dbReference type="InterPro" id="IPR018511">
    <property type="entry name" value="Hemolysin-typ_Ca-bd_CS"/>
</dbReference>
<dbReference type="PANTHER" id="PTHR38340:SF1">
    <property type="entry name" value="S-LAYER PROTEIN"/>
    <property type="match status" value="1"/>
</dbReference>
<dbReference type="Gene3D" id="2.150.10.10">
    <property type="entry name" value="Serralysin-like metalloprotease, C-terminal"/>
    <property type="match status" value="3"/>
</dbReference>
<name>A0A418SHT7_9RHOB</name>
<dbReference type="PRINTS" id="PR00313">
    <property type="entry name" value="CABNDNGRPT"/>
</dbReference>
<evidence type="ECO:0000313" key="4">
    <source>
        <dbReference type="Proteomes" id="UP000283786"/>
    </source>
</evidence>
<dbReference type="Pfam" id="PF00353">
    <property type="entry name" value="HemolysinCabind"/>
    <property type="match status" value="5"/>
</dbReference>
<proteinExistence type="predicted"/>
<dbReference type="Proteomes" id="UP000283786">
    <property type="component" value="Chromosome"/>
</dbReference>
<organism evidence="3 4">
    <name type="scientific">Pseudooceanicola algae</name>
    <dbReference type="NCBI Taxonomy" id="1537215"/>
    <lineage>
        <taxon>Bacteria</taxon>
        <taxon>Pseudomonadati</taxon>
        <taxon>Pseudomonadota</taxon>
        <taxon>Alphaproteobacteria</taxon>
        <taxon>Rhodobacterales</taxon>
        <taxon>Paracoccaceae</taxon>
        <taxon>Pseudooceanicola</taxon>
    </lineage>
</organism>
<dbReference type="InterPro" id="IPR011049">
    <property type="entry name" value="Serralysin-like_metalloprot_C"/>
</dbReference>
<dbReference type="GO" id="GO:0005509">
    <property type="term" value="F:calcium ion binding"/>
    <property type="evidence" value="ECO:0007669"/>
    <property type="project" value="InterPro"/>
</dbReference>
<dbReference type="RefSeq" id="WP_196222757.1">
    <property type="nucleotide sequence ID" value="NZ_CP060436.1"/>
</dbReference>
<comment type="subcellular location">
    <subcellularLocation>
        <location evidence="1">Secreted</location>
    </subcellularLocation>
</comment>